<feature type="compositionally biased region" description="Polar residues" evidence="1">
    <location>
        <begin position="1"/>
        <end position="31"/>
    </location>
</feature>
<evidence type="ECO:0000313" key="2">
    <source>
        <dbReference type="Proteomes" id="UP000095282"/>
    </source>
</evidence>
<dbReference type="Proteomes" id="UP000095282">
    <property type="component" value="Unplaced"/>
</dbReference>
<evidence type="ECO:0000256" key="1">
    <source>
        <dbReference type="SAM" id="MobiDB-lite"/>
    </source>
</evidence>
<name>A0A1I7V3A4_9PELO</name>
<proteinExistence type="predicted"/>
<protein>
    <submittedName>
        <fullName evidence="3">Ovule protein</fullName>
    </submittedName>
</protein>
<feature type="region of interest" description="Disordered" evidence="1">
    <location>
        <begin position="1"/>
        <end position="35"/>
    </location>
</feature>
<dbReference type="WBParaSite" id="Csp11.Scaffold630.g21956.t1">
    <property type="protein sequence ID" value="Csp11.Scaffold630.g21956.t1"/>
    <property type="gene ID" value="Csp11.Scaffold630.g21956"/>
</dbReference>
<sequence length="126" mass="14014">MSTNARSNGNSSSKDPKTTYSSPYVFSTQGVDASDPSKIVIPDFKKLLEEHSAWSSSIKEEEETVYGGEQTDSGAVTDEEEVEVVPDEEMEEEEYSDEEEEEEDTNAPFWAILKAIDIMESTEASQ</sequence>
<dbReference type="AlphaFoldDB" id="A0A1I7V3A4"/>
<feature type="region of interest" description="Disordered" evidence="1">
    <location>
        <begin position="55"/>
        <end position="108"/>
    </location>
</feature>
<accession>A0A1I7V3A4</accession>
<organism evidence="2 3">
    <name type="scientific">Caenorhabditis tropicalis</name>
    <dbReference type="NCBI Taxonomy" id="1561998"/>
    <lineage>
        <taxon>Eukaryota</taxon>
        <taxon>Metazoa</taxon>
        <taxon>Ecdysozoa</taxon>
        <taxon>Nematoda</taxon>
        <taxon>Chromadorea</taxon>
        <taxon>Rhabditida</taxon>
        <taxon>Rhabditina</taxon>
        <taxon>Rhabditomorpha</taxon>
        <taxon>Rhabditoidea</taxon>
        <taxon>Rhabditidae</taxon>
        <taxon>Peloderinae</taxon>
        <taxon>Caenorhabditis</taxon>
    </lineage>
</organism>
<feature type="compositionally biased region" description="Acidic residues" evidence="1">
    <location>
        <begin position="77"/>
        <end position="105"/>
    </location>
</feature>
<evidence type="ECO:0000313" key="3">
    <source>
        <dbReference type="WBParaSite" id="Csp11.Scaffold630.g21956.t1"/>
    </source>
</evidence>
<reference evidence="3" key="1">
    <citation type="submission" date="2016-11" db="UniProtKB">
        <authorList>
            <consortium name="WormBaseParasite"/>
        </authorList>
    </citation>
    <scope>IDENTIFICATION</scope>
</reference>
<keyword evidence="2" id="KW-1185">Reference proteome</keyword>